<proteinExistence type="predicted"/>
<feature type="region of interest" description="Disordered" evidence="1">
    <location>
        <begin position="1"/>
        <end position="33"/>
    </location>
</feature>
<organism evidence="2 3">
    <name type="scientific">Peronospora matthiolae</name>
    <dbReference type="NCBI Taxonomy" id="2874970"/>
    <lineage>
        <taxon>Eukaryota</taxon>
        <taxon>Sar</taxon>
        <taxon>Stramenopiles</taxon>
        <taxon>Oomycota</taxon>
        <taxon>Peronosporomycetes</taxon>
        <taxon>Peronosporales</taxon>
        <taxon>Peronosporaceae</taxon>
        <taxon>Peronospora</taxon>
    </lineage>
</organism>
<dbReference type="Proteomes" id="UP001162060">
    <property type="component" value="Unassembled WGS sequence"/>
</dbReference>
<reference evidence="2" key="1">
    <citation type="submission" date="2024-01" db="EMBL/GenBank/DDBJ databases">
        <authorList>
            <person name="Webb A."/>
        </authorList>
    </citation>
    <scope>NUCLEOTIDE SEQUENCE</scope>
    <source>
        <strain evidence="2">Pm1</strain>
    </source>
</reference>
<accession>A0AAV1UPW1</accession>
<feature type="compositionally biased region" description="Polar residues" evidence="1">
    <location>
        <begin position="438"/>
        <end position="450"/>
    </location>
</feature>
<evidence type="ECO:0000256" key="1">
    <source>
        <dbReference type="SAM" id="MobiDB-lite"/>
    </source>
</evidence>
<feature type="region of interest" description="Disordered" evidence="1">
    <location>
        <begin position="425"/>
        <end position="450"/>
    </location>
</feature>
<gene>
    <name evidence="2" type="ORF">PM001_LOCUS20928</name>
</gene>
<evidence type="ECO:0000313" key="3">
    <source>
        <dbReference type="Proteomes" id="UP001162060"/>
    </source>
</evidence>
<evidence type="ECO:0000313" key="2">
    <source>
        <dbReference type="EMBL" id="CAK7935778.1"/>
    </source>
</evidence>
<feature type="compositionally biased region" description="Basic and acidic residues" evidence="1">
    <location>
        <begin position="425"/>
        <end position="437"/>
    </location>
</feature>
<protein>
    <submittedName>
        <fullName evidence="2">Uncharacterized protein</fullName>
    </submittedName>
</protein>
<feature type="compositionally biased region" description="Polar residues" evidence="1">
    <location>
        <begin position="16"/>
        <end position="33"/>
    </location>
</feature>
<sequence length="450" mass="49558">MSGRQEGPSRADPVTACTSARKSGNSFGSSPRRTTISAAHEVKALRMEAKLLDEQFTALCAKWQAALPEREVLLAACTAAKQKTVTGQVEQLNAQLKDELLQQQLYFSALQQKLTQAPVWSHSAMCQELFGRLHGYLHLVGVDLGDHKKTLQARFEVAVRFAPDLVDTFTCEFVPLTLPNLPFSRTSTAATTVPKPVNAGGRLDVDNGCGTLVSNVLVCKAPDDVCIPQVFQTLVDKLNRTSIELENCLDVLFEVKSKVQVGPSTYYARVERKDGEMRGACANQAWTSKLVSDDLAVIVTDFVDEDDSEVAEAARRKGQEGQAGIKGVPIMSLISESSLRTETCMVLTIARVIDPVKHVPIVLLRRLRVHRYNLPPDSPVVHRELRKLLPYFNGDFHMTMLSDAYTTVKKEGQFSVVGTACDRSNTKDVKELEKDEGTNGNEDQALPNSR</sequence>
<dbReference type="EMBL" id="CAKLBY020000222">
    <property type="protein sequence ID" value="CAK7935778.1"/>
    <property type="molecule type" value="Genomic_DNA"/>
</dbReference>
<dbReference type="AlphaFoldDB" id="A0AAV1UPW1"/>
<comment type="caution">
    <text evidence="2">The sequence shown here is derived from an EMBL/GenBank/DDBJ whole genome shotgun (WGS) entry which is preliminary data.</text>
</comment>
<name>A0AAV1UPW1_9STRA</name>